<comment type="caution">
    <text evidence="12">The sequence shown here is derived from an EMBL/GenBank/DDBJ whole genome shotgun (WGS) entry which is preliminary data.</text>
</comment>
<feature type="signal peptide" evidence="9">
    <location>
        <begin position="1"/>
        <end position="19"/>
    </location>
</feature>
<evidence type="ECO:0000313" key="12">
    <source>
        <dbReference type="EMBL" id="KAK0536948.1"/>
    </source>
</evidence>
<sequence>MRLLAPVAVLSCVFPATLALWPRPASLTHGNATVQIDTAAFRFDLVPSASAQELPADLQQALARSLASIKRDTLHPLVVGRGESQRSTVERAPVLSSVRIELGKNANTNTSPKKKKTTTTTTTLKDEVLQAVEDYDEAYELVIPANGSAGLLRASSALGIVRGLATLEQLFVDLPARSPALHTSTQMDRAHKPFAAAASTSTSTSSGSRTRYIPNAPLHISDKPAFPWRGVLLDTSRNFFSVGAIERMLDAMAFLKFNTFHWHIVDAQSFPLQLPGKLGVLAERGAYSPQMVYSPSDIAHLVNYAAQRGININAEIDMPGHMYEGIVQYDPDIVVCPNEQDWTHWANEPPSGQLSINDSSAVKFATDLVTAAAKLFPGAYFSTGGDEVNTNCYNATDNAQLDTSLMKPFITTLHTALAERAHKRPLVWEEIALNFPQTAQSLRNGTVVEAWTSSANVGAILRGTPPGVSLIHAPSDYFYLDCGAGGWLGNAPNLQSWCPFVTWQKSYAFDPYAGTEGIEGGRERVLGGEAALWTEQADEVSMDGYLWPRAGSAAEVFWTGASYKDNDVNQTRNGSEALPRLHEVRFRLVDRGYAARPLQPLWCALRPGQCDLV</sequence>
<keyword evidence="4 7" id="KW-0378">Hydrolase</keyword>
<comment type="catalytic activity">
    <reaction evidence="1 7">
        <text>Hydrolysis of terminal non-reducing N-acetyl-D-hexosamine residues in N-acetyl-beta-D-hexosaminides.</text>
        <dbReference type="EC" id="3.2.1.52"/>
    </reaction>
</comment>
<dbReference type="InterPro" id="IPR025705">
    <property type="entry name" value="Beta_hexosaminidase_sua/sub"/>
</dbReference>
<dbReference type="GO" id="GO:0016020">
    <property type="term" value="C:membrane"/>
    <property type="evidence" value="ECO:0007669"/>
    <property type="project" value="TreeGrafter"/>
</dbReference>
<dbReference type="InterPro" id="IPR017853">
    <property type="entry name" value="GH"/>
</dbReference>
<evidence type="ECO:0000256" key="8">
    <source>
        <dbReference type="PIRSR" id="PIRSR001093-1"/>
    </source>
</evidence>
<dbReference type="PANTHER" id="PTHR22600:SF26">
    <property type="entry name" value="BETA-N-ACETYLHEXOSAMINIDASE"/>
    <property type="match status" value="1"/>
</dbReference>
<keyword evidence="12" id="KW-0413">Isomerase</keyword>
<keyword evidence="13" id="KW-1185">Reference proteome</keyword>
<keyword evidence="6 7" id="KW-0326">Glycosidase</keyword>
<evidence type="ECO:0000256" key="7">
    <source>
        <dbReference type="PIRNR" id="PIRNR001093"/>
    </source>
</evidence>
<dbReference type="InterPro" id="IPR015883">
    <property type="entry name" value="Glyco_hydro_20_cat"/>
</dbReference>
<dbReference type="SUPFAM" id="SSF51445">
    <property type="entry name" value="(Trans)glycosidases"/>
    <property type="match status" value="1"/>
</dbReference>
<evidence type="ECO:0000259" key="10">
    <source>
        <dbReference type="Pfam" id="PF00728"/>
    </source>
</evidence>
<feature type="domain" description="Beta-hexosaminidase eukaryotic type N-terminal" evidence="11">
    <location>
        <begin position="20"/>
        <end position="170"/>
    </location>
</feature>
<dbReference type="Gene3D" id="3.30.379.10">
    <property type="entry name" value="Chitobiase/beta-hexosaminidase domain 2-like"/>
    <property type="match status" value="1"/>
</dbReference>
<dbReference type="PRINTS" id="PR00738">
    <property type="entry name" value="GLHYDRLASE20"/>
</dbReference>
<dbReference type="EC" id="3.2.1.52" evidence="7"/>
<dbReference type="AlphaFoldDB" id="A0AAN6JST6"/>
<dbReference type="Pfam" id="PF14845">
    <property type="entry name" value="Glycohydro_20b2"/>
    <property type="match status" value="1"/>
</dbReference>
<dbReference type="InterPro" id="IPR029018">
    <property type="entry name" value="Hex-like_dom2"/>
</dbReference>
<evidence type="ECO:0000313" key="13">
    <source>
        <dbReference type="Proteomes" id="UP001176521"/>
    </source>
</evidence>
<feature type="active site" description="Proton donor" evidence="8">
    <location>
        <position position="387"/>
    </location>
</feature>
<dbReference type="PANTHER" id="PTHR22600">
    <property type="entry name" value="BETA-HEXOSAMINIDASE"/>
    <property type="match status" value="1"/>
</dbReference>
<dbReference type="Proteomes" id="UP001176521">
    <property type="component" value="Unassembled WGS sequence"/>
</dbReference>
<dbReference type="InterPro" id="IPR029019">
    <property type="entry name" value="HEX_eukaryotic_N"/>
</dbReference>
<dbReference type="Gene3D" id="3.20.20.80">
    <property type="entry name" value="Glycosidases"/>
    <property type="match status" value="1"/>
</dbReference>
<name>A0AAN6JST6_9BASI</name>
<keyword evidence="3 9" id="KW-0732">Signal</keyword>
<evidence type="ECO:0000256" key="5">
    <source>
        <dbReference type="ARBA" id="ARBA00023180"/>
    </source>
</evidence>
<evidence type="ECO:0000256" key="4">
    <source>
        <dbReference type="ARBA" id="ARBA00022801"/>
    </source>
</evidence>
<dbReference type="EMBL" id="JAPDMQ010000068">
    <property type="protein sequence ID" value="KAK0536948.1"/>
    <property type="molecule type" value="Genomic_DNA"/>
</dbReference>
<dbReference type="GO" id="GO:0030203">
    <property type="term" value="P:glycosaminoglycan metabolic process"/>
    <property type="evidence" value="ECO:0007669"/>
    <property type="project" value="TreeGrafter"/>
</dbReference>
<protein>
    <recommendedName>
        <fullName evidence="7">Beta-hexosaminidase</fullName>
        <ecNumber evidence="7">3.2.1.52</ecNumber>
    </recommendedName>
</protein>
<keyword evidence="5" id="KW-0325">Glycoprotein</keyword>
<dbReference type="FunFam" id="3.20.20.80:FF:000063">
    <property type="entry name" value="Beta-hexosaminidase"/>
    <property type="match status" value="1"/>
</dbReference>
<dbReference type="SUPFAM" id="SSF55545">
    <property type="entry name" value="beta-N-acetylhexosaminidase-like domain"/>
    <property type="match status" value="1"/>
</dbReference>
<feature type="domain" description="Glycoside hydrolase family 20 catalytic" evidence="10">
    <location>
        <begin position="226"/>
        <end position="560"/>
    </location>
</feature>
<evidence type="ECO:0000256" key="2">
    <source>
        <dbReference type="ARBA" id="ARBA00006285"/>
    </source>
</evidence>
<evidence type="ECO:0000256" key="6">
    <source>
        <dbReference type="ARBA" id="ARBA00023295"/>
    </source>
</evidence>
<proteinExistence type="inferred from homology"/>
<reference evidence="12" key="1">
    <citation type="journal article" date="2023" name="PhytoFront">
        <title>Draft Genome Resources of Seven Strains of Tilletia horrida, Causal Agent of Kernel Smut of Rice.</title>
        <authorList>
            <person name="Khanal S."/>
            <person name="Antony Babu S."/>
            <person name="Zhou X.G."/>
        </authorList>
    </citation>
    <scope>NUCLEOTIDE SEQUENCE</scope>
    <source>
        <strain evidence="12">TX3</strain>
    </source>
</reference>
<dbReference type="GO" id="GO:0005975">
    <property type="term" value="P:carbohydrate metabolic process"/>
    <property type="evidence" value="ECO:0007669"/>
    <property type="project" value="InterPro"/>
</dbReference>
<evidence type="ECO:0000256" key="9">
    <source>
        <dbReference type="SAM" id="SignalP"/>
    </source>
</evidence>
<evidence type="ECO:0000256" key="1">
    <source>
        <dbReference type="ARBA" id="ARBA00001231"/>
    </source>
</evidence>
<dbReference type="GO" id="GO:0004563">
    <property type="term" value="F:beta-N-acetylhexosaminidase activity"/>
    <property type="evidence" value="ECO:0007669"/>
    <property type="project" value="UniProtKB-EC"/>
</dbReference>
<organism evidence="12 13">
    <name type="scientific">Tilletia horrida</name>
    <dbReference type="NCBI Taxonomy" id="155126"/>
    <lineage>
        <taxon>Eukaryota</taxon>
        <taxon>Fungi</taxon>
        <taxon>Dikarya</taxon>
        <taxon>Basidiomycota</taxon>
        <taxon>Ustilaginomycotina</taxon>
        <taxon>Exobasidiomycetes</taxon>
        <taxon>Tilletiales</taxon>
        <taxon>Tilletiaceae</taxon>
        <taxon>Tilletia</taxon>
    </lineage>
</organism>
<comment type="similarity">
    <text evidence="2 7">Belongs to the glycosyl hydrolase 20 family.</text>
</comment>
<evidence type="ECO:0000259" key="11">
    <source>
        <dbReference type="Pfam" id="PF14845"/>
    </source>
</evidence>
<dbReference type="GO" id="GO:0016853">
    <property type="term" value="F:isomerase activity"/>
    <property type="evidence" value="ECO:0007669"/>
    <property type="project" value="UniProtKB-KW"/>
</dbReference>
<feature type="chain" id="PRO_5042919064" description="Beta-hexosaminidase" evidence="9">
    <location>
        <begin position="20"/>
        <end position="613"/>
    </location>
</feature>
<accession>A0AAN6JST6</accession>
<evidence type="ECO:0000256" key="3">
    <source>
        <dbReference type="ARBA" id="ARBA00022729"/>
    </source>
</evidence>
<gene>
    <name evidence="12" type="primary">NAG1</name>
    <name evidence="12" type="ORF">OC842_001798</name>
</gene>
<dbReference type="PIRSF" id="PIRSF001093">
    <property type="entry name" value="B-hxosamndse_ab_euk"/>
    <property type="match status" value="1"/>
</dbReference>
<dbReference type="Pfam" id="PF00728">
    <property type="entry name" value="Glyco_hydro_20"/>
    <property type="match status" value="1"/>
</dbReference>